<dbReference type="GO" id="GO:0016787">
    <property type="term" value="F:hydrolase activity"/>
    <property type="evidence" value="ECO:0007669"/>
    <property type="project" value="InterPro"/>
</dbReference>
<dbReference type="InterPro" id="IPR011650">
    <property type="entry name" value="Peptidase_M20_dimer"/>
</dbReference>
<dbReference type="NCBIfam" id="TIGR01891">
    <property type="entry name" value="amidohydrolases"/>
    <property type="match status" value="1"/>
</dbReference>
<name>A0A419T8R6_9FIRM</name>
<dbReference type="GO" id="GO:0046872">
    <property type="term" value="F:metal ion binding"/>
    <property type="evidence" value="ECO:0007669"/>
    <property type="project" value="UniProtKB-KW"/>
</dbReference>
<dbReference type="Proteomes" id="UP000284177">
    <property type="component" value="Unassembled WGS sequence"/>
</dbReference>
<dbReference type="Gene3D" id="3.30.70.360">
    <property type="match status" value="1"/>
</dbReference>
<keyword evidence="4" id="KW-1185">Reference proteome</keyword>
<feature type="binding site" evidence="1">
    <location>
        <position position="122"/>
    </location>
    <ligand>
        <name>Mn(2+)</name>
        <dbReference type="ChEBI" id="CHEBI:29035"/>
        <label>2</label>
    </ligand>
</feature>
<dbReference type="SUPFAM" id="SSF53187">
    <property type="entry name" value="Zn-dependent exopeptidases"/>
    <property type="match status" value="1"/>
</dbReference>
<organism evidence="3 4">
    <name type="scientific">Thermohalobacter berrensis</name>
    <dbReference type="NCBI Taxonomy" id="99594"/>
    <lineage>
        <taxon>Bacteria</taxon>
        <taxon>Bacillati</taxon>
        <taxon>Bacillota</taxon>
        <taxon>Tissierellia</taxon>
        <taxon>Tissierellales</taxon>
        <taxon>Thermohalobacteraceae</taxon>
        <taxon>Thermohalobacter</taxon>
    </lineage>
</organism>
<feature type="binding site" evidence="1">
    <location>
        <position position="87"/>
    </location>
    <ligand>
        <name>Mn(2+)</name>
        <dbReference type="ChEBI" id="CHEBI:29035"/>
        <label>2</label>
    </ligand>
</feature>
<dbReference type="PANTHER" id="PTHR11014:SF122">
    <property type="entry name" value="AMIDOHYDROLASE AMHX"/>
    <property type="match status" value="1"/>
</dbReference>
<protein>
    <submittedName>
        <fullName evidence="3">Peptidase M20</fullName>
    </submittedName>
</protein>
<dbReference type="OrthoDB" id="9776731at2"/>
<reference evidence="3 4" key="1">
    <citation type="submission" date="2016-08" db="EMBL/GenBank/DDBJ databases">
        <title>Novel Firmicutes and Novel Genomes.</title>
        <authorList>
            <person name="Poppleton D.I."/>
            <person name="Gribaldo S."/>
        </authorList>
    </citation>
    <scope>NUCLEOTIDE SEQUENCE [LARGE SCALE GENOMIC DNA]</scope>
    <source>
        <strain evidence="3 4">CTT3</strain>
    </source>
</reference>
<dbReference type="Pfam" id="PF01546">
    <property type="entry name" value="Peptidase_M20"/>
    <property type="match status" value="1"/>
</dbReference>
<feature type="binding site" evidence="1">
    <location>
        <position position="146"/>
    </location>
    <ligand>
        <name>Mn(2+)</name>
        <dbReference type="ChEBI" id="CHEBI:29035"/>
        <label>2</label>
    </ligand>
</feature>
<accession>A0A419T8R6</accession>
<dbReference type="SUPFAM" id="SSF55031">
    <property type="entry name" value="Bacterial exopeptidase dimerisation domain"/>
    <property type="match status" value="1"/>
</dbReference>
<proteinExistence type="predicted"/>
<dbReference type="InterPro" id="IPR017439">
    <property type="entry name" value="Amidohydrolase"/>
</dbReference>
<evidence type="ECO:0000259" key="2">
    <source>
        <dbReference type="Pfam" id="PF07687"/>
    </source>
</evidence>
<dbReference type="Pfam" id="PF07687">
    <property type="entry name" value="M20_dimer"/>
    <property type="match status" value="1"/>
</dbReference>
<dbReference type="PIRSF" id="PIRSF005962">
    <property type="entry name" value="Pept_M20D_amidohydro"/>
    <property type="match status" value="1"/>
</dbReference>
<dbReference type="PANTHER" id="PTHR11014">
    <property type="entry name" value="PEPTIDASE M20 FAMILY MEMBER"/>
    <property type="match status" value="1"/>
</dbReference>
<dbReference type="AlphaFoldDB" id="A0A419T8R6"/>
<comment type="caution">
    <text evidence="3">The sequence shown here is derived from an EMBL/GenBank/DDBJ whole genome shotgun (WGS) entry which is preliminary data.</text>
</comment>
<dbReference type="EMBL" id="MCIB01000003">
    <property type="protein sequence ID" value="RKD33861.1"/>
    <property type="molecule type" value="Genomic_DNA"/>
</dbReference>
<dbReference type="Gene3D" id="3.40.630.10">
    <property type="entry name" value="Zn peptidases"/>
    <property type="match status" value="1"/>
</dbReference>
<feature type="domain" description="Peptidase M20 dimerisation" evidence="2">
    <location>
        <begin position="165"/>
        <end position="258"/>
    </location>
</feature>
<evidence type="ECO:0000256" key="1">
    <source>
        <dbReference type="PIRSR" id="PIRSR005962-1"/>
    </source>
</evidence>
<evidence type="ECO:0000313" key="3">
    <source>
        <dbReference type="EMBL" id="RKD33861.1"/>
    </source>
</evidence>
<keyword evidence="1" id="KW-0479">Metal-binding</keyword>
<dbReference type="RefSeq" id="WP_120167274.1">
    <property type="nucleotide sequence ID" value="NZ_MCIB01000003.1"/>
</dbReference>
<keyword evidence="1" id="KW-0464">Manganese</keyword>
<dbReference type="InterPro" id="IPR036264">
    <property type="entry name" value="Bact_exopeptidase_dim_dom"/>
</dbReference>
<sequence>MFYNSYTEEIYNKLNKIPEKAFKEYKTSQLIYNELCKMGYEIYKNIGGTGIVAKLDSGNSGPIVGVRADMDALEYKINGKKQYIHACGHDANCAMVLGMGKEIIEQGIKKGKLILIFQPAEEIMAGAKKIIESGYIDELEEIIGIHLRPEKEAKLGEATPALIHSAAKTLKVKIVGKSAHASRPHLGVNAIDIGVSLINSINNIRMNPKNNYSIKATQFITSNNSSNIIPDLVNITLDLRAETNEVMEKLYSKAEKLIINIPKVMGAKGEIVDKKECPAAKYDDNLVSIAKEAITKVLGKVLPSIYTYGGEDFHYYTKELKLKSTYIGIGANLKMGLHHPKMNFDIRALNKGKEVLKEIILARLI</sequence>
<dbReference type="InterPro" id="IPR002933">
    <property type="entry name" value="Peptidase_M20"/>
</dbReference>
<evidence type="ECO:0000313" key="4">
    <source>
        <dbReference type="Proteomes" id="UP000284177"/>
    </source>
</evidence>
<comment type="cofactor">
    <cofactor evidence="1">
        <name>Mn(2+)</name>
        <dbReference type="ChEBI" id="CHEBI:29035"/>
    </cofactor>
    <text evidence="1">The Mn(2+) ion enhances activity.</text>
</comment>
<gene>
    <name evidence="3" type="ORF">BET03_07990</name>
</gene>
<feature type="binding site" evidence="1">
    <location>
        <position position="89"/>
    </location>
    <ligand>
        <name>Mn(2+)</name>
        <dbReference type="ChEBI" id="CHEBI:29035"/>
        <label>2</label>
    </ligand>
</feature>
<feature type="binding site" evidence="1">
    <location>
        <position position="338"/>
    </location>
    <ligand>
        <name>Mn(2+)</name>
        <dbReference type="ChEBI" id="CHEBI:29035"/>
        <label>2</label>
    </ligand>
</feature>